<dbReference type="AlphaFoldDB" id="C6LJ53"/>
<sequence>MQKNRKYFHFYRCAKRLSVLCREPDRSILKSEFKKRELIIMKDTTDKTINRAQKCFIDALLALMVEKPYGEITVSALSERAQYDRRTFYRYFKSRDDILCLYYAGLLHEMAELTSQKGALTPRSFCLAYFEFWQKHTDFLTLLDKHRLLHFLGERQELMIYHHVGHRVQDNLPDTLSETVEFGQYAFYFTQGGLWSALIYWVHTGMKQSPAVLTEHILDTFSEMAKLI</sequence>
<reference evidence="4" key="1">
    <citation type="submission" date="2009-07" db="EMBL/GenBank/DDBJ databases">
        <authorList>
            <person name="Weinstock G."/>
            <person name="Sodergren E."/>
            <person name="Clifton S."/>
            <person name="Fulton L."/>
            <person name="Fulton B."/>
            <person name="Courtney L."/>
            <person name="Fronick C."/>
            <person name="Harrison M."/>
            <person name="Strong C."/>
            <person name="Farmer C."/>
            <person name="Delahaunty K."/>
            <person name="Markovic C."/>
            <person name="Hall O."/>
            <person name="Minx P."/>
            <person name="Tomlinson C."/>
            <person name="Mitreva M."/>
            <person name="Nelson J."/>
            <person name="Hou S."/>
            <person name="Wollam A."/>
            <person name="Pepin K.H."/>
            <person name="Johnson M."/>
            <person name="Bhonagiri V."/>
            <person name="Nash W.E."/>
            <person name="Warren W."/>
            <person name="Chinwalla A."/>
            <person name="Mardis E.R."/>
            <person name="Wilson R.K."/>
        </authorList>
    </citation>
    <scope>NUCLEOTIDE SEQUENCE [LARGE SCALE GENOMIC DNA]</scope>
    <source>
        <strain evidence="4">DSM 14469</strain>
    </source>
</reference>
<dbReference type="PROSITE" id="PS50977">
    <property type="entry name" value="HTH_TETR_2"/>
    <property type="match status" value="1"/>
</dbReference>
<evidence type="ECO:0000259" key="3">
    <source>
        <dbReference type="PROSITE" id="PS50977"/>
    </source>
</evidence>
<dbReference type="GO" id="GO:0003677">
    <property type="term" value="F:DNA binding"/>
    <property type="evidence" value="ECO:0007669"/>
    <property type="project" value="UniProtKB-UniRule"/>
</dbReference>
<dbReference type="Proteomes" id="UP000005561">
    <property type="component" value="Unassembled WGS sequence"/>
</dbReference>
<keyword evidence="1 2" id="KW-0238">DNA-binding</keyword>
<dbReference type="PANTHER" id="PTHR43479">
    <property type="entry name" value="ACREF/ENVCD OPERON REPRESSOR-RELATED"/>
    <property type="match status" value="1"/>
</dbReference>
<organism evidence="4 5">
    <name type="scientific">Marvinbryantia formatexigens DSM 14469</name>
    <dbReference type="NCBI Taxonomy" id="478749"/>
    <lineage>
        <taxon>Bacteria</taxon>
        <taxon>Bacillati</taxon>
        <taxon>Bacillota</taxon>
        <taxon>Clostridia</taxon>
        <taxon>Lachnospirales</taxon>
        <taxon>Lachnospiraceae</taxon>
        <taxon>Marvinbryantia</taxon>
    </lineage>
</organism>
<accession>C6LJ53</accession>
<gene>
    <name evidence="4" type="ORF">BRYFOR_08687</name>
</gene>
<proteinExistence type="predicted"/>
<dbReference type="InterPro" id="IPR009057">
    <property type="entry name" value="Homeodomain-like_sf"/>
</dbReference>
<dbReference type="eggNOG" id="COG1309">
    <property type="taxonomic scope" value="Bacteria"/>
</dbReference>
<comment type="caution">
    <text evidence="4">The sequence shown here is derived from an EMBL/GenBank/DDBJ whole genome shotgun (WGS) entry which is preliminary data.</text>
</comment>
<dbReference type="InterPro" id="IPR050624">
    <property type="entry name" value="HTH-type_Tx_Regulator"/>
</dbReference>
<evidence type="ECO:0000256" key="2">
    <source>
        <dbReference type="PROSITE-ProRule" id="PRU00335"/>
    </source>
</evidence>
<dbReference type="EMBL" id="ACCL02000019">
    <property type="protein sequence ID" value="EET59373.1"/>
    <property type="molecule type" value="Genomic_DNA"/>
</dbReference>
<evidence type="ECO:0000256" key="1">
    <source>
        <dbReference type="ARBA" id="ARBA00023125"/>
    </source>
</evidence>
<dbReference type="STRING" id="168384.SAMN05660368_00834"/>
<feature type="domain" description="HTH tetR-type" evidence="3">
    <location>
        <begin position="50"/>
        <end position="110"/>
    </location>
</feature>
<protein>
    <submittedName>
        <fullName evidence="4">Transcriptional regulator, TetR family</fullName>
    </submittedName>
</protein>
<keyword evidence="5" id="KW-1185">Reference proteome</keyword>
<dbReference type="Pfam" id="PF00440">
    <property type="entry name" value="TetR_N"/>
    <property type="match status" value="1"/>
</dbReference>
<evidence type="ECO:0000313" key="4">
    <source>
        <dbReference type="EMBL" id="EET59373.1"/>
    </source>
</evidence>
<feature type="DNA-binding region" description="H-T-H motif" evidence="2">
    <location>
        <begin position="73"/>
        <end position="92"/>
    </location>
</feature>
<dbReference type="SUPFAM" id="SSF46689">
    <property type="entry name" value="Homeodomain-like"/>
    <property type="match status" value="1"/>
</dbReference>
<evidence type="ECO:0000313" key="5">
    <source>
        <dbReference type="Proteomes" id="UP000005561"/>
    </source>
</evidence>
<name>C6LJ53_9FIRM</name>
<dbReference type="InterPro" id="IPR001647">
    <property type="entry name" value="HTH_TetR"/>
</dbReference>
<dbReference type="PANTHER" id="PTHR43479:SF11">
    <property type="entry name" value="ACREF_ENVCD OPERON REPRESSOR-RELATED"/>
    <property type="match status" value="1"/>
</dbReference>
<dbReference type="Gene3D" id="1.10.357.10">
    <property type="entry name" value="Tetracycline Repressor, domain 2"/>
    <property type="match status" value="1"/>
</dbReference>